<dbReference type="InterPro" id="IPR036938">
    <property type="entry name" value="PAP2/HPO_sf"/>
</dbReference>
<gene>
    <name evidence="9" type="ORF">CANARDRAFT_28326</name>
</gene>
<feature type="transmembrane region" description="Helical" evidence="7">
    <location>
        <begin position="71"/>
        <end position="99"/>
    </location>
</feature>
<keyword evidence="3 7" id="KW-0812">Transmembrane</keyword>
<feature type="compositionally biased region" description="Polar residues" evidence="6">
    <location>
        <begin position="375"/>
        <end position="392"/>
    </location>
</feature>
<dbReference type="GO" id="GO:0016020">
    <property type="term" value="C:membrane"/>
    <property type="evidence" value="ECO:0007669"/>
    <property type="project" value="UniProtKB-SubCell"/>
</dbReference>
<sequence length="392" mass="43794">MIFFKQNAEFEFEESFIEIKGKDVSLPTLISYIFDWLIYTAVLIVAIIYGRFSRPMATDFDVHDSSIMHMYVPELATFAPIWVLLLLGVVVPILFVVIICMFTTKLPLCRKLWDIQSCLLAMLGAVSCELLVVCLVKNFTAKPRPDFLSRCVPLSFTSQTMGTLSTISVCMNPFMYNVYEGLRSFPSGHAATIFSTSTVQAWFSVAKLNVFDGRGIACKAIISIVYPLGMASIVSFSRVSDNKHFIMDVVAGSFIGLFTGSIFYLIYFPFPLKLDNLGRSYLPRRFGVGDIFNGVGGFWKIDDLDGGYVERTEVPGYYETSNAENNEADKKEGVDPVKLSNENQSTNRNVEPFPSLASMSTSHQVKIGSKRVPRPSNTEGSKQQTLNERSVK</sequence>
<evidence type="ECO:0000313" key="9">
    <source>
        <dbReference type="EMBL" id="ODV85544.1"/>
    </source>
</evidence>
<dbReference type="PANTHER" id="PTHR10165">
    <property type="entry name" value="LIPID PHOSPHATE PHOSPHATASE"/>
    <property type="match status" value="1"/>
</dbReference>
<evidence type="ECO:0000256" key="7">
    <source>
        <dbReference type="SAM" id="Phobius"/>
    </source>
</evidence>
<evidence type="ECO:0000256" key="3">
    <source>
        <dbReference type="ARBA" id="ARBA00022692"/>
    </source>
</evidence>
<name>A0A1E4T1E0_9ASCO</name>
<dbReference type="SUPFAM" id="SSF48317">
    <property type="entry name" value="Acid phosphatase/Vanadium-dependent haloperoxidase"/>
    <property type="match status" value="1"/>
</dbReference>
<dbReference type="GO" id="GO:0006644">
    <property type="term" value="P:phospholipid metabolic process"/>
    <property type="evidence" value="ECO:0007669"/>
    <property type="project" value="InterPro"/>
</dbReference>
<reference evidence="10" key="1">
    <citation type="submission" date="2016-04" db="EMBL/GenBank/DDBJ databases">
        <title>Comparative genomics of biotechnologically important yeasts.</title>
        <authorList>
            <consortium name="DOE Joint Genome Institute"/>
            <person name="Riley R."/>
            <person name="Haridas S."/>
            <person name="Wolfe K.H."/>
            <person name="Lopes M.R."/>
            <person name="Hittinger C.T."/>
            <person name="Goker M."/>
            <person name="Salamov A."/>
            <person name="Wisecaver J."/>
            <person name="Long T.M."/>
            <person name="Aerts A.L."/>
            <person name="Barry K."/>
            <person name="Choi C."/>
            <person name="Clum A."/>
            <person name="Coughlan A.Y."/>
            <person name="Deshpande S."/>
            <person name="Douglass A.P."/>
            <person name="Hanson S.J."/>
            <person name="Klenk H.-P."/>
            <person name="Labutti K."/>
            <person name="Lapidus A."/>
            <person name="Lindquist E."/>
            <person name="Lipzen A."/>
            <person name="Meier-Kolthoff J.P."/>
            <person name="Ohm R.A."/>
            <person name="Otillar R.P."/>
            <person name="Pangilinan J."/>
            <person name="Peng Y."/>
            <person name="Rokas A."/>
            <person name="Rosa C.A."/>
            <person name="Scheuner C."/>
            <person name="Sibirny A.A."/>
            <person name="Slot J.C."/>
            <person name="Stielow J.B."/>
            <person name="Sun H."/>
            <person name="Kurtzman C.P."/>
            <person name="Blackwell M."/>
            <person name="Grigoriev I.V."/>
            <person name="Jeffries T.W."/>
        </authorList>
    </citation>
    <scope>NUCLEOTIDE SEQUENCE [LARGE SCALE GENOMIC DNA]</scope>
    <source>
        <strain evidence="10">NRRL YB-2248</strain>
    </source>
</reference>
<dbReference type="InterPro" id="IPR043216">
    <property type="entry name" value="PAP-like"/>
</dbReference>
<evidence type="ECO:0000259" key="8">
    <source>
        <dbReference type="SMART" id="SM00014"/>
    </source>
</evidence>
<proteinExistence type="inferred from homology"/>
<evidence type="ECO:0000313" key="10">
    <source>
        <dbReference type="Proteomes" id="UP000094801"/>
    </source>
</evidence>
<feature type="transmembrane region" description="Helical" evidence="7">
    <location>
        <begin position="249"/>
        <end position="270"/>
    </location>
</feature>
<organism evidence="9 10">
    <name type="scientific">[Candida] arabinofermentans NRRL YB-2248</name>
    <dbReference type="NCBI Taxonomy" id="983967"/>
    <lineage>
        <taxon>Eukaryota</taxon>
        <taxon>Fungi</taxon>
        <taxon>Dikarya</taxon>
        <taxon>Ascomycota</taxon>
        <taxon>Saccharomycotina</taxon>
        <taxon>Pichiomycetes</taxon>
        <taxon>Pichiales</taxon>
        <taxon>Pichiaceae</taxon>
        <taxon>Ogataea</taxon>
        <taxon>Ogataea/Candida clade</taxon>
    </lineage>
</organism>
<comment type="subcellular location">
    <subcellularLocation>
        <location evidence="1">Membrane</location>
        <topology evidence="1">Multi-pass membrane protein</topology>
    </subcellularLocation>
</comment>
<comment type="similarity">
    <text evidence="2">Belongs to the PA-phosphatase related phosphoesterase family.</text>
</comment>
<feature type="region of interest" description="Disordered" evidence="6">
    <location>
        <begin position="319"/>
        <end position="392"/>
    </location>
</feature>
<evidence type="ECO:0000256" key="2">
    <source>
        <dbReference type="ARBA" id="ARBA00008816"/>
    </source>
</evidence>
<keyword evidence="10" id="KW-1185">Reference proteome</keyword>
<dbReference type="Pfam" id="PF01569">
    <property type="entry name" value="PAP2"/>
    <property type="match status" value="1"/>
</dbReference>
<dbReference type="Gene3D" id="1.20.144.10">
    <property type="entry name" value="Phosphatidic acid phosphatase type 2/haloperoxidase"/>
    <property type="match status" value="1"/>
</dbReference>
<dbReference type="CDD" id="cd03390">
    <property type="entry name" value="PAP2_containing_1_like"/>
    <property type="match status" value="1"/>
</dbReference>
<evidence type="ECO:0000256" key="4">
    <source>
        <dbReference type="ARBA" id="ARBA00022989"/>
    </source>
</evidence>
<dbReference type="Proteomes" id="UP000094801">
    <property type="component" value="Unassembled WGS sequence"/>
</dbReference>
<evidence type="ECO:0000256" key="6">
    <source>
        <dbReference type="SAM" id="MobiDB-lite"/>
    </source>
</evidence>
<dbReference type="InterPro" id="IPR000326">
    <property type="entry name" value="PAP2/HPO"/>
</dbReference>
<accession>A0A1E4T1E0</accession>
<dbReference type="STRING" id="983967.A0A1E4T1E0"/>
<feature type="compositionally biased region" description="Polar residues" evidence="6">
    <location>
        <begin position="340"/>
        <end position="349"/>
    </location>
</feature>
<keyword evidence="4 7" id="KW-1133">Transmembrane helix</keyword>
<dbReference type="EMBL" id="KV453852">
    <property type="protein sequence ID" value="ODV85544.1"/>
    <property type="molecule type" value="Genomic_DNA"/>
</dbReference>
<protein>
    <recommendedName>
        <fullName evidence="8">Phosphatidic acid phosphatase type 2/haloperoxidase domain-containing protein</fullName>
    </recommendedName>
</protein>
<dbReference type="AlphaFoldDB" id="A0A1E4T1E0"/>
<dbReference type="SMART" id="SM00014">
    <property type="entry name" value="acidPPc"/>
    <property type="match status" value="1"/>
</dbReference>
<dbReference type="OrthoDB" id="8907274at2759"/>
<feature type="transmembrane region" description="Helical" evidence="7">
    <location>
        <begin position="216"/>
        <end position="237"/>
    </location>
</feature>
<dbReference type="GO" id="GO:0046839">
    <property type="term" value="P:phospholipid dephosphorylation"/>
    <property type="evidence" value="ECO:0007669"/>
    <property type="project" value="TreeGrafter"/>
</dbReference>
<dbReference type="GO" id="GO:0008195">
    <property type="term" value="F:phosphatidate phosphatase activity"/>
    <property type="evidence" value="ECO:0007669"/>
    <property type="project" value="TreeGrafter"/>
</dbReference>
<dbReference type="PANTHER" id="PTHR10165:SF192">
    <property type="entry name" value="PHOSPHATIDIC ACID PHOSPHATASE TYPE 2_HALOPEROXIDASE DOMAIN-CONTAINING PROTEIN"/>
    <property type="match status" value="1"/>
</dbReference>
<keyword evidence="5 7" id="KW-0472">Membrane</keyword>
<evidence type="ECO:0000256" key="1">
    <source>
        <dbReference type="ARBA" id="ARBA00004141"/>
    </source>
</evidence>
<feature type="transmembrane region" description="Helical" evidence="7">
    <location>
        <begin position="29"/>
        <end position="50"/>
    </location>
</feature>
<evidence type="ECO:0000256" key="5">
    <source>
        <dbReference type="ARBA" id="ARBA00023136"/>
    </source>
</evidence>
<feature type="domain" description="Phosphatidic acid phosphatase type 2/haloperoxidase" evidence="8">
    <location>
        <begin position="117"/>
        <end position="264"/>
    </location>
</feature>